<organism evidence="2 3">
    <name type="scientific">Thiorhodococcus minor</name>
    <dbReference type="NCBI Taxonomy" id="57489"/>
    <lineage>
        <taxon>Bacteria</taxon>
        <taxon>Pseudomonadati</taxon>
        <taxon>Pseudomonadota</taxon>
        <taxon>Gammaproteobacteria</taxon>
        <taxon>Chromatiales</taxon>
        <taxon>Chromatiaceae</taxon>
        <taxon>Thiorhodococcus</taxon>
    </lineage>
</organism>
<dbReference type="InterPro" id="IPR029063">
    <property type="entry name" value="SAM-dependent_MTases_sf"/>
</dbReference>
<dbReference type="PANTHER" id="PTHR24422">
    <property type="entry name" value="CHEMOTAXIS PROTEIN METHYLTRANSFERASE"/>
    <property type="match status" value="1"/>
</dbReference>
<comment type="caution">
    <text evidence="2">The sequence shown here is derived from an EMBL/GenBank/DDBJ whole genome shotgun (WGS) entry which is preliminary data.</text>
</comment>
<sequence length="125" mass="14295">MTPWSPSPIRSRRSWTVCAPARPRCLKGVRTQVGNLLIEPKLKARVRWAQHNLMQPLRETGTFDLVLLRNVPIYFDLPTKQRVLDALSHSIAPGGYLVISHVESLQGLRTDLQLVRPSVLRKPRR</sequence>
<dbReference type="InterPro" id="IPR022642">
    <property type="entry name" value="CheR_C"/>
</dbReference>
<protein>
    <recommendedName>
        <fullName evidence="1">CheR-type methyltransferase domain-containing protein</fullName>
    </recommendedName>
</protein>
<evidence type="ECO:0000313" key="3">
    <source>
        <dbReference type="Proteomes" id="UP000483379"/>
    </source>
</evidence>
<gene>
    <name evidence="2" type="ORF">G3446_07765</name>
</gene>
<keyword evidence="3" id="KW-1185">Reference proteome</keyword>
<dbReference type="PANTHER" id="PTHR24422:SF26">
    <property type="entry name" value="CHEMOTAXIS PROTEIN METHYLTRANSFERASE"/>
    <property type="match status" value="1"/>
</dbReference>
<dbReference type="PROSITE" id="PS50123">
    <property type="entry name" value="CHER"/>
    <property type="match status" value="1"/>
</dbReference>
<dbReference type="GO" id="GO:0008757">
    <property type="term" value="F:S-adenosylmethionine-dependent methyltransferase activity"/>
    <property type="evidence" value="ECO:0007669"/>
    <property type="project" value="InterPro"/>
</dbReference>
<dbReference type="InterPro" id="IPR000780">
    <property type="entry name" value="CheR_MeTrfase"/>
</dbReference>
<evidence type="ECO:0000259" key="1">
    <source>
        <dbReference type="PROSITE" id="PS50123"/>
    </source>
</evidence>
<dbReference type="AlphaFoldDB" id="A0A6M0JW83"/>
<proteinExistence type="predicted"/>
<dbReference type="InterPro" id="IPR050903">
    <property type="entry name" value="Bact_Chemotaxis_MeTrfase"/>
</dbReference>
<evidence type="ECO:0000313" key="2">
    <source>
        <dbReference type="EMBL" id="NEV61786.1"/>
    </source>
</evidence>
<feature type="domain" description="CheR-type methyltransferase" evidence="1">
    <location>
        <begin position="38"/>
        <end position="125"/>
    </location>
</feature>
<accession>A0A6M0JW83</accession>
<dbReference type="Gene3D" id="3.40.50.150">
    <property type="entry name" value="Vaccinia Virus protein VP39"/>
    <property type="match status" value="1"/>
</dbReference>
<dbReference type="Proteomes" id="UP000483379">
    <property type="component" value="Unassembled WGS sequence"/>
</dbReference>
<dbReference type="EMBL" id="JAAIJQ010000017">
    <property type="protein sequence ID" value="NEV61786.1"/>
    <property type="molecule type" value="Genomic_DNA"/>
</dbReference>
<dbReference type="SUPFAM" id="SSF53335">
    <property type="entry name" value="S-adenosyl-L-methionine-dependent methyltransferases"/>
    <property type="match status" value="1"/>
</dbReference>
<reference evidence="2 3" key="1">
    <citation type="submission" date="2020-02" db="EMBL/GenBank/DDBJ databases">
        <title>Genome sequences of Thiorhodococcus mannitoliphagus and Thiorhodococcus minor, purple sulfur photosynthetic bacteria in the gammaproteobacterial family, Chromatiaceae.</title>
        <authorList>
            <person name="Aviles F.A."/>
            <person name="Meyer T.E."/>
            <person name="Kyndt J.A."/>
        </authorList>
    </citation>
    <scope>NUCLEOTIDE SEQUENCE [LARGE SCALE GENOMIC DNA]</scope>
    <source>
        <strain evidence="2 3">DSM 11518</strain>
    </source>
</reference>
<name>A0A6M0JW83_9GAMM</name>
<dbReference type="Pfam" id="PF01739">
    <property type="entry name" value="CheR"/>
    <property type="match status" value="1"/>
</dbReference>